<proteinExistence type="predicted"/>
<evidence type="ECO:0000313" key="3">
    <source>
        <dbReference type="Proteomes" id="UP000016933"/>
    </source>
</evidence>
<dbReference type="Proteomes" id="UP000016933">
    <property type="component" value="Unassembled WGS sequence"/>
</dbReference>
<keyword evidence="3" id="KW-1185">Reference proteome</keyword>
<dbReference type="AlphaFoldDB" id="M2YL78"/>
<evidence type="ECO:0000256" key="1">
    <source>
        <dbReference type="SAM" id="SignalP"/>
    </source>
</evidence>
<dbReference type="PROSITE" id="PS51257">
    <property type="entry name" value="PROKAR_LIPOPROTEIN"/>
    <property type="match status" value="1"/>
</dbReference>
<feature type="signal peptide" evidence="1">
    <location>
        <begin position="1"/>
        <end position="22"/>
    </location>
</feature>
<feature type="chain" id="PRO_5005358308" evidence="1">
    <location>
        <begin position="23"/>
        <end position="160"/>
    </location>
</feature>
<evidence type="ECO:0000313" key="2">
    <source>
        <dbReference type="EMBL" id="EME39711.1"/>
    </source>
</evidence>
<name>M2YL78_DOTSN</name>
<organism evidence="2 3">
    <name type="scientific">Dothistroma septosporum (strain NZE10 / CBS 128990)</name>
    <name type="common">Red band needle blight fungus</name>
    <name type="synonym">Mycosphaerella pini</name>
    <dbReference type="NCBI Taxonomy" id="675120"/>
    <lineage>
        <taxon>Eukaryota</taxon>
        <taxon>Fungi</taxon>
        <taxon>Dikarya</taxon>
        <taxon>Ascomycota</taxon>
        <taxon>Pezizomycotina</taxon>
        <taxon>Dothideomycetes</taxon>
        <taxon>Dothideomycetidae</taxon>
        <taxon>Mycosphaerellales</taxon>
        <taxon>Mycosphaerellaceae</taxon>
        <taxon>Dothistroma</taxon>
    </lineage>
</organism>
<keyword evidence="1" id="KW-0732">Signal</keyword>
<accession>M2YL78</accession>
<dbReference type="EMBL" id="KB446545">
    <property type="protein sequence ID" value="EME39711.1"/>
    <property type="molecule type" value="Genomic_DNA"/>
</dbReference>
<gene>
    <name evidence="2" type="ORF">DOTSEDRAFT_38851</name>
</gene>
<sequence length="160" mass="17835">MLRSQPVFATLLIATDILLLLEQRVTYYVQLGSSCAANSWAQRTQSLASPILGDTGSFIVHPSEDLPSYLEIELYATAMDDVIGVGLSPSSDLQIRQSRAYEKRCHTTDNLWVLPHSGLDGGNPYRHRGSDSLLPTDWRAHVAVTSWAESHKTQLCLYCW</sequence>
<reference evidence="2 3" key="2">
    <citation type="journal article" date="2012" name="PLoS Pathog.">
        <title>Diverse lifestyles and strategies of plant pathogenesis encoded in the genomes of eighteen Dothideomycetes fungi.</title>
        <authorList>
            <person name="Ohm R.A."/>
            <person name="Feau N."/>
            <person name="Henrissat B."/>
            <person name="Schoch C.L."/>
            <person name="Horwitz B.A."/>
            <person name="Barry K.W."/>
            <person name="Condon B.J."/>
            <person name="Copeland A.C."/>
            <person name="Dhillon B."/>
            <person name="Glaser F."/>
            <person name="Hesse C.N."/>
            <person name="Kosti I."/>
            <person name="LaButti K."/>
            <person name="Lindquist E.A."/>
            <person name="Lucas S."/>
            <person name="Salamov A.A."/>
            <person name="Bradshaw R.E."/>
            <person name="Ciuffetti L."/>
            <person name="Hamelin R.C."/>
            <person name="Kema G.H.J."/>
            <person name="Lawrence C."/>
            <person name="Scott J.A."/>
            <person name="Spatafora J.W."/>
            <person name="Turgeon B.G."/>
            <person name="de Wit P.J.G.M."/>
            <person name="Zhong S."/>
            <person name="Goodwin S.B."/>
            <person name="Grigoriev I.V."/>
        </authorList>
    </citation>
    <scope>NUCLEOTIDE SEQUENCE [LARGE SCALE GENOMIC DNA]</scope>
    <source>
        <strain evidence="3">NZE10 / CBS 128990</strain>
    </source>
</reference>
<reference evidence="3" key="1">
    <citation type="journal article" date="2012" name="PLoS Genet.">
        <title>The genomes of the fungal plant pathogens Cladosporium fulvum and Dothistroma septosporum reveal adaptation to different hosts and lifestyles but also signatures of common ancestry.</title>
        <authorList>
            <person name="de Wit P.J.G.M."/>
            <person name="van der Burgt A."/>
            <person name="Oekmen B."/>
            <person name="Stergiopoulos I."/>
            <person name="Abd-Elsalam K.A."/>
            <person name="Aerts A.L."/>
            <person name="Bahkali A.H."/>
            <person name="Beenen H.G."/>
            <person name="Chettri P."/>
            <person name="Cox M.P."/>
            <person name="Datema E."/>
            <person name="de Vries R.P."/>
            <person name="Dhillon B."/>
            <person name="Ganley A.R."/>
            <person name="Griffiths S.A."/>
            <person name="Guo Y."/>
            <person name="Hamelin R.C."/>
            <person name="Henrissat B."/>
            <person name="Kabir M.S."/>
            <person name="Jashni M.K."/>
            <person name="Kema G."/>
            <person name="Klaubauf S."/>
            <person name="Lapidus A."/>
            <person name="Levasseur A."/>
            <person name="Lindquist E."/>
            <person name="Mehrabi R."/>
            <person name="Ohm R.A."/>
            <person name="Owen T.J."/>
            <person name="Salamov A."/>
            <person name="Schwelm A."/>
            <person name="Schijlen E."/>
            <person name="Sun H."/>
            <person name="van den Burg H.A."/>
            <person name="van Ham R.C.H.J."/>
            <person name="Zhang S."/>
            <person name="Goodwin S.B."/>
            <person name="Grigoriev I.V."/>
            <person name="Collemare J."/>
            <person name="Bradshaw R.E."/>
        </authorList>
    </citation>
    <scope>NUCLEOTIDE SEQUENCE [LARGE SCALE GENOMIC DNA]</scope>
    <source>
        <strain evidence="3">NZE10 / CBS 128990</strain>
    </source>
</reference>
<dbReference type="HOGENOM" id="CLU_1652102_0_0_1"/>
<protein>
    <submittedName>
        <fullName evidence="2">Uncharacterized protein</fullName>
    </submittedName>
</protein>